<accession>A0A811R457</accession>
<dbReference type="AlphaFoldDB" id="A0A811R457"/>
<comment type="caution">
    <text evidence="4">The sequence shown here is derived from an EMBL/GenBank/DDBJ whole genome shotgun (WGS) entry which is preliminary data.</text>
</comment>
<keyword evidence="1 2" id="KW-0677">Repeat</keyword>
<evidence type="ECO:0000313" key="4">
    <source>
        <dbReference type="EMBL" id="CAD6264844.1"/>
    </source>
</evidence>
<evidence type="ECO:0000259" key="3">
    <source>
        <dbReference type="PROSITE" id="PS51671"/>
    </source>
</evidence>
<protein>
    <recommendedName>
        <fullName evidence="2">ACT domain-containing protein ACR</fullName>
    </recommendedName>
    <alternativeName>
        <fullName evidence="2">Protein ACT DOMAIN REPEATS</fullName>
    </alternativeName>
</protein>
<dbReference type="OrthoDB" id="665395at2759"/>
<dbReference type="Pfam" id="PF26138">
    <property type="entry name" value="DUF8040"/>
    <property type="match status" value="1"/>
</dbReference>
<dbReference type="EMBL" id="CAJGYO010000013">
    <property type="protein sequence ID" value="CAD6264844.1"/>
    <property type="molecule type" value="Genomic_DNA"/>
</dbReference>
<evidence type="ECO:0000313" key="5">
    <source>
        <dbReference type="Proteomes" id="UP000604825"/>
    </source>
</evidence>
<dbReference type="Pfam" id="PF01842">
    <property type="entry name" value="ACT"/>
    <property type="match status" value="1"/>
</dbReference>
<evidence type="ECO:0000256" key="1">
    <source>
        <dbReference type="ARBA" id="ARBA00022737"/>
    </source>
</evidence>
<dbReference type="InterPro" id="IPR045865">
    <property type="entry name" value="ACT-like_dom_sf"/>
</dbReference>
<dbReference type="PROSITE" id="PS51671">
    <property type="entry name" value="ACT"/>
    <property type="match status" value="2"/>
</dbReference>
<dbReference type="PANTHER" id="PTHR31096">
    <property type="entry name" value="ACT DOMAIN-CONTAINING PROTEIN ACR4-RELATED"/>
    <property type="match status" value="1"/>
</dbReference>
<dbReference type="InterPro" id="IPR040217">
    <property type="entry name" value="ACR1-12"/>
</dbReference>
<organism evidence="4 5">
    <name type="scientific">Miscanthus lutarioriparius</name>
    <dbReference type="NCBI Taxonomy" id="422564"/>
    <lineage>
        <taxon>Eukaryota</taxon>
        <taxon>Viridiplantae</taxon>
        <taxon>Streptophyta</taxon>
        <taxon>Embryophyta</taxon>
        <taxon>Tracheophyta</taxon>
        <taxon>Spermatophyta</taxon>
        <taxon>Magnoliopsida</taxon>
        <taxon>Liliopsida</taxon>
        <taxon>Poales</taxon>
        <taxon>Poaceae</taxon>
        <taxon>PACMAD clade</taxon>
        <taxon>Panicoideae</taxon>
        <taxon>Andropogonodae</taxon>
        <taxon>Andropogoneae</taxon>
        <taxon>Saccharinae</taxon>
        <taxon>Miscanthus</taxon>
    </lineage>
</organism>
<dbReference type="Proteomes" id="UP000604825">
    <property type="component" value="Unassembled WGS sequence"/>
</dbReference>
<dbReference type="GO" id="GO:0016597">
    <property type="term" value="F:amino acid binding"/>
    <property type="evidence" value="ECO:0007669"/>
    <property type="project" value="UniProtKB-UniRule"/>
</dbReference>
<dbReference type="InterPro" id="IPR002912">
    <property type="entry name" value="ACT_dom"/>
</dbReference>
<sequence>MERDVFRALVRRLRGNGLVDSRYVSVEEQLAIFLYAVSKNASNRVLQDQFQHSGETISRHFAAVLNALTQLTCHYICLPSPHPHRILRQPKFSPYFQNRIGAIDGTHIPMTISVEKQEPYRNRKARVVIDNDACDNATVIRVDRVKKHGILLEAVQVLVDLNLVITKAYISSDGNWFMDVFNVTDQDGSKLQNMEVIDHIQKTPYPCGLQQCLESDGYLAPPANGPMGGFALPAEDQFTSIELTGADRPGLLSEVCAVLAALSCNIVKAEVWTHDRRAAAVILITDEATRLAIHDAGRLSRARTGRCTVIAIACRVPSSRSNNSSSPPLLAQ</sequence>
<feature type="domain" description="ACT" evidence="3">
    <location>
        <begin position="139"/>
        <end position="214"/>
    </location>
</feature>
<keyword evidence="5" id="KW-1185">Reference proteome</keyword>
<feature type="domain" description="ACT" evidence="3">
    <location>
        <begin position="240"/>
        <end position="321"/>
    </location>
</feature>
<reference evidence="4" key="1">
    <citation type="submission" date="2020-10" db="EMBL/GenBank/DDBJ databases">
        <authorList>
            <person name="Han B."/>
            <person name="Lu T."/>
            <person name="Zhao Q."/>
            <person name="Huang X."/>
            <person name="Zhao Y."/>
        </authorList>
    </citation>
    <scope>NUCLEOTIDE SEQUENCE</scope>
</reference>
<dbReference type="PANTHER" id="PTHR31096:SF53">
    <property type="entry name" value="ACT DOMAIN-CONTAINING PROTEIN ACR"/>
    <property type="match status" value="1"/>
</dbReference>
<comment type="function">
    <text evidence="2">Binds amino acids.</text>
</comment>
<proteinExistence type="predicted"/>
<dbReference type="SUPFAM" id="SSF55021">
    <property type="entry name" value="ACT-like"/>
    <property type="match status" value="2"/>
</dbReference>
<gene>
    <name evidence="4" type="ORF">NCGR_LOCUS48149</name>
</gene>
<dbReference type="InterPro" id="IPR058353">
    <property type="entry name" value="DUF8040"/>
</dbReference>
<name>A0A811R457_9POAL</name>
<dbReference type="Gene3D" id="3.30.70.260">
    <property type="match status" value="1"/>
</dbReference>
<evidence type="ECO:0000256" key="2">
    <source>
        <dbReference type="RuleBase" id="RU369043"/>
    </source>
</evidence>